<dbReference type="GeneID" id="113204248"/>
<dbReference type="PROSITE" id="PS51915">
    <property type="entry name" value="ZAD"/>
    <property type="match status" value="1"/>
</dbReference>
<protein>
    <submittedName>
        <fullName evidence="7">Uncharacterized protein LOC113204248</fullName>
    </submittedName>
</protein>
<evidence type="ECO:0000259" key="4">
    <source>
        <dbReference type="PROSITE" id="PS50157"/>
    </source>
</evidence>
<dbReference type="GO" id="GO:0008270">
    <property type="term" value="F:zinc ion binding"/>
    <property type="evidence" value="ECO:0007669"/>
    <property type="project" value="UniProtKB-UniRule"/>
</dbReference>
<keyword evidence="6" id="KW-1185">Reference proteome</keyword>
<feature type="domain" description="ZAD" evidence="5">
    <location>
        <begin position="5"/>
        <end position="78"/>
    </location>
</feature>
<name>A0A6J1S8U8_FRAOC</name>
<feature type="compositionally biased region" description="Polar residues" evidence="3">
    <location>
        <begin position="161"/>
        <end position="185"/>
    </location>
</feature>
<dbReference type="RefSeq" id="XP_026275141.1">
    <property type="nucleotide sequence ID" value="XM_026419356.2"/>
</dbReference>
<dbReference type="AlphaFoldDB" id="A0A6J1S8U8"/>
<feature type="region of interest" description="Disordered" evidence="3">
    <location>
        <begin position="276"/>
        <end position="321"/>
    </location>
</feature>
<dbReference type="InterPro" id="IPR012934">
    <property type="entry name" value="Znf_AD"/>
</dbReference>
<dbReference type="SMART" id="SM00868">
    <property type="entry name" value="zf-AD"/>
    <property type="match status" value="1"/>
</dbReference>
<feature type="binding site" evidence="2">
    <location>
        <position position="54"/>
    </location>
    <ligand>
        <name>Zn(2+)</name>
        <dbReference type="ChEBI" id="CHEBI:29105"/>
    </ligand>
</feature>
<keyword evidence="1" id="KW-0863">Zinc-finger</keyword>
<gene>
    <name evidence="7" type="primary">LOC113204248</name>
</gene>
<dbReference type="PROSITE" id="PS00028">
    <property type="entry name" value="ZINC_FINGER_C2H2_1"/>
    <property type="match status" value="1"/>
</dbReference>
<evidence type="ECO:0000313" key="6">
    <source>
        <dbReference type="Proteomes" id="UP000504606"/>
    </source>
</evidence>
<evidence type="ECO:0000313" key="7">
    <source>
        <dbReference type="RefSeq" id="XP_026275141.1"/>
    </source>
</evidence>
<proteinExistence type="predicted"/>
<dbReference type="Pfam" id="PF07776">
    <property type="entry name" value="zf-AD"/>
    <property type="match status" value="1"/>
</dbReference>
<organism evidence="6 7">
    <name type="scientific">Frankliniella occidentalis</name>
    <name type="common">Western flower thrips</name>
    <name type="synonym">Euthrips occidentalis</name>
    <dbReference type="NCBI Taxonomy" id="133901"/>
    <lineage>
        <taxon>Eukaryota</taxon>
        <taxon>Metazoa</taxon>
        <taxon>Ecdysozoa</taxon>
        <taxon>Arthropoda</taxon>
        <taxon>Hexapoda</taxon>
        <taxon>Insecta</taxon>
        <taxon>Pterygota</taxon>
        <taxon>Neoptera</taxon>
        <taxon>Paraneoptera</taxon>
        <taxon>Thysanoptera</taxon>
        <taxon>Terebrantia</taxon>
        <taxon>Thripoidea</taxon>
        <taxon>Thripidae</taxon>
        <taxon>Frankliniella</taxon>
    </lineage>
</organism>
<feature type="binding site" evidence="2">
    <location>
        <position position="51"/>
    </location>
    <ligand>
        <name>Zn(2+)</name>
        <dbReference type="ChEBI" id="CHEBI:29105"/>
    </ligand>
</feature>
<feature type="compositionally biased region" description="Low complexity" evidence="3">
    <location>
        <begin position="278"/>
        <end position="293"/>
    </location>
</feature>
<sequence>MQCKDVCRLCGGQSGILINIFNTTPECLAKIEAVVPDVVILRNDSLSKVVCHRCVAKVKEFFEFKLTCIQTQTKLKKALPWMSSSILNGGSSTLPKSVSPTVTYMGGPLAFPFEVNNPVVEVLTLSDDEDQGDTPKSSIPPARAPVKQQQRRVPVGRVQPSSQTTPQHTILPSNQSFRPGTSNMRSATQIPALTSKSTLGVTISPIQRPSLPTLDGQQRTIQQSTNTAVQPSSSSASRGHDSKTGSVVYSSKPVETCSGIVITPLPSEHNFIEKTKDSISSSQDSMNSCQSSSAGTAKNIRKTPYEKPKPKCKKQPKQPLPLSESDVKRICDKYAHVDPVKINEKSLIFPCRVCNKILMTEEAISTHTCLGVETYEHTKDITYDQVKSKDSGTIINQNDDSNHSTSSVEEVSCCDDGTAATIKLTPKHLCNVCGLQFLNLGRLQKHQISSHSNNAT</sequence>
<evidence type="ECO:0000259" key="5">
    <source>
        <dbReference type="PROSITE" id="PS51915"/>
    </source>
</evidence>
<dbReference type="PROSITE" id="PS50157">
    <property type="entry name" value="ZINC_FINGER_C2H2_2"/>
    <property type="match status" value="1"/>
</dbReference>
<feature type="binding site" evidence="2">
    <location>
        <position position="7"/>
    </location>
    <ligand>
        <name>Zn(2+)</name>
        <dbReference type="ChEBI" id="CHEBI:29105"/>
    </ligand>
</feature>
<feature type="domain" description="C2H2-type" evidence="4">
    <location>
        <begin position="428"/>
        <end position="456"/>
    </location>
</feature>
<dbReference type="Proteomes" id="UP000504606">
    <property type="component" value="Unplaced"/>
</dbReference>
<reference evidence="7" key="1">
    <citation type="submission" date="2025-08" db="UniProtKB">
        <authorList>
            <consortium name="RefSeq"/>
        </authorList>
    </citation>
    <scope>IDENTIFICATION</scope>
    <source>
        <tissue evidence="7">Whole organism</tissue>
    </source>
</reference>
<evidence type="ECO:0000256" key="2">
    <source>
        <dbReference type="PROSITE-ProRule" id="PRU01263"/>
    </source>
</evidence>
<feature type="region of interest" description="Disordered" evidence="3">
    <location>
        <begin position="206"/>
        <end position="249"/>
    </location>
</feature>
<feature type="region of interest" description="Disordered" evidence="3">
    <location>
        <begin position="126"/>
        <end position="185"/>
    </location>
</feature>
<dbReference type="KEGG" id="foc:113204248"/>
<dbReference type="SUPFAM" id="SSF57716">
    <property type="entry name" value="Glucocorticoid receptor-like (DNA-binding domain)"/>
    <property type="match status" value="1"/>
</dbReference>
<feature type="compositionally biased region" description="Polar residues" evidence="3">
    <location>
        <begin position="215"/>
        <end position="237"/>
    </location>
</feature>
<evidence type="ECO:0000256" key="1">
    <source>
        <dbReference type="PROSITE-ProRule" id="PRU00042"/>
    </source>
</evidence>
<dbReference type="Gene3D" id="3.40.1800.20">
    <property type="match status" value="1"/>
</dbReference>
<accession>A0A6J1S8U8</accession>
<dbReference type="GO" id="GO:0005634">
    <property type="term" value="C:nucleus"/>
    <property type="evidence" value="ECO:0007669"/>
    <property type="project" value="InterPro"/>
</dbReference>
<evidence type="ECO:0000256" key="3">
    <source>
        <dbReference type="SAM" id="MobiDB-lite"/>
    </source>
</evidence>
<dbReference type="InterPro" id="IPR013087">
    <property type="entry name" value="Znf_C2H2_type"/>
</dbReference>
<keyword evidence="2" id="KW-0479">Metal-binding</keyword>
<keyword evidence="2" id="KW-0862">Zinc</keyword>
<feature type="binding site" evidence="2">
    <location>
        <position position="10"/>
    </location>
    <ligand>
        <name>Zn(2+)</name>
        <dbReference type="ChEBI" id="CHEBI:29105"/>
    </ligand>
</feature>
<feature type="compositionally biased region" description="Low complexity" evidence="3">
    <location>
        <begin position="140"/>
        <end position="160"/>
    </location>
</feature>
<dbReference type="OrthoDB" id="654211at2759"/>